<reference evidence="8 9" key="1">
    <citation type="submission" date="2021-05" db="EMBL/GenBank/DDBJ databases">
        <title>Genome Assembly of Synthetic Allotetraploid Brassica napus Reveals Homoeologous Exchanges between Subgenomes.</title>
        <authorList>
            <person name="Davis J.T."/>
        </authorList>
    </citation>
    <scope>NUCLEOTIDE SEQUENCE [LARGE SCALE GENOMIC DNA]</scope>
    <source>
        <strain evidence="9">cv. Da-Ae</strain>
        <tissue evidence="8">Seedling</tissue>
    </source>
</reference>
<evidence type="ECO:0000256" key="2">
    <source>
        <dbReference type="ARBA" id="ARBA00023015"/>
    </source>
</evidence>
<evidence type="ECO:0000259" key="7">
    <source>
        <dbReference type="PROSITE" id="PS50888"/>
    </source>
</evidence>
<keyword evidence="5" id="KW-0539">Nucleus</keyword>
<accession>A0ABQ8EMU5</accession>
<gene>
    <name evidence="8" type="ORF">HID58_002259</name>
</gene>
<evidence type="ECO:0000256" key="3">
    <source>
        <dbReference type="ARBA" id="ARBA00023125"/>
    </source>
</evidence>
<dbReference type="InterPro" id="IPR011598">
    <property type="entry name" value="bHLH_dom"/>
</dbReference>
<keyword evidence="3" id="KW-0238">DNA-binding</keyword>
<proteinExistence type="predicted"/>
<feature type="domain" description="BHLH" evidence="7">
    <location>
        <begin position="51"/>
        <end position="101"/>
    </location>
</feature>
<evidence type="ECO:0000313" key="8">
    <source>
        <dbReference type="EMBL" id="KAH0942622.1"/>
    </source>
</evidence>
<comment type="subcellular location">
    <subcellularLocation>
        <location evidence="1">Nucleus</location>
    </subcellularLocation>
</comment>
<dbReference type="PANTHER" id="PTHR47075">
    <property type="entry name" value="TRANSCRIPTION FACTOR BHLH47"/>
    <property type="match status" value="1"/>
</dbReference>
<dbReference type="PANTHER" id="PTHR47075:SF7">
    <property type="entry name" value="BHLH DOMAIN-CONTAINING PROTEIN"/>
    <property type="match status" value="1"/>
</dbReference>
<dbReference type="PROSITE" id="PS50888">
    <property type="entry name" value="BHLH"/>
    <property type="match status" value="1"/>
</dbReference>
<protein>
    <recommendedName>
        <fullName evidence="7">BHLH domain-containing protein</fullName>
    </recommendedName>
</protein>
<dbReference type="InterPro" id="IPR036638">
    <property type="entry name" value="HLH_DNA-bd_sf"/>
</dbReference>
<dbReference type="SUPFAM" id="SSF47459">
    <property type="entry name" value="HLH, helix-loop-helix DNA-binding domain"/>
    <property type="match status" value="1"/>
</dbReference>
<organism evidence="8 9">
    <name type="scientific">Brassica napus</name>
    <name type="common">Rape</name>
    <dbReference type="NCBI Taxonomy" id="3708"/>
    <lineage>
        <taxon>Eukaryota</taxon>
        <taxon>Viridiplantae</taxon>
        <taxon>Streptophyta</taxon>
        <taxon>Embryophyta</taxon>
        <taxon>Tracheophyta</taxon>
        <taxon>Spermatophyta</taxon>
        <taxon>Magnoliopsida</taxon>
        <taxon>eudicotyledons</taxon>
        <taxon>Gunneridae</taxon>
        <taxon>Pentapetalae</taxon>
        <taxon>rosids</taxon>
        <taxon>malvids</taxon>
        <taxon>Brassicales</taxon>
        <taxon>Brassicaceae</taxon>
        <taxon>Brassiceae</taxon>
        <taxon>Brassica</taxon>
    </lineage>
</organism>
<dbReference type="Proteomes" id="UP000824890">
    <property type="component" value="Unassembled WGS sequence"/>
</dbReference>
<dbReference type="InterPro" id="IPR057453">
    <property type="entry name" value="BSD2_CRD"/>
</dbReference>
<comment type="caution">
    <text evidence="8">The sequence shown here is derived from an EMBL/GenBank/DDBJ whole genome shotgun (WGS) entry which is preliminary data.</text>
</comment>
<evidence type="ECO:0000256" key="6">
    <source>
        <dbReference type="SAM" id="MobiDB-lite"/>
    </source>
</evidence>
<dbReference type="EMBL" id="JAGKQM010000001">
    <property type="protein sequence ID" value="KAH0942622.1"/>
    <property type="molecule type" value="Genomic_DNA"/>
</dbReference>
<dbReference type="Gene3D" id="4.10.280.10">
    <property type="entry name" value="Helix-loop-helix DNA-binding domain"/>
    <property type="match status" value="1"/>
</dbReference>
<keyword evidence="2" id="KW-0805">Transcription regulation</keyword>
<feature type="compositionally biased region" description="Basic and acidic residues" evidence="6">
    <location>
        <begin position="35"/>
        <end position="45"/>
    </location>
</feature>
<sequence length="518" mass="57336">MMRQGESKSTFLSFIPISFPKIKKMGSKTPSTSDDDPHASVDQRSRKGKVPKRINKAVRERLKREHLNELFIELADTLEMIQQNSGKASILCEATKFLKDVFGQIESLRKEQTALLSESNYLTTEKNELKEETSVLETEISRLHSEIEARVNQSKPDLNTSPTPEYHHQQYPQLASQFSGLPIFQGAGFQQSSATPPGATVILLPMHPDLQTQDTSDLTGHLQTQAPTVMYNSSNVSKPCPRYANAADSWPSRLLGERLRTFLSFTLLRGNLKTQQITQVKYENAPEPFRLSSPHQACNTKDQFVIYGMVPLIDVGYLHLVMEKNVVTVFSAPNYCYRSSTSRDTADPKTYTTATDQHGKENQAGLLNTTESFPLSPSETETEMANSLCFFSSPPTFCFPSPIKTPKPTHFFPLGDKKSSLVQKGEVFQTSKSKSFEIQATDGTQTTKTNSIVCQKCEGNGAVACSQCKGGGVNLIDHFNGQFKAGGLCWLCRGKKEVLCGECNGAGFLGGFLSTFDE</sequence>
<dbReference type="Pfam" id="PF23177">
    <property type="entry name" value="bHLH_IRO3"/>
    <property type="match status" value="1"/>
</dbReference>
<dbReference type="InterPro" id="IPR036410">
    <property type="entry name" value="HSP_DnaJ_Cys-rich_dom_sf"/>
</dbReference>
<dbReference type="Pfam" id="PF25436">
    <property type="entry name" value="BSD2_CRD"/>
    <property type="match status" value="1"/>
</dbReference>
<evidence type="ECO:0000256" key="4">
    <source>
        <dbReference type="ARBA" id="ARBA00023163"/>
    </source>
</evidence>
<evidence type="ECO:0000256" key="1">
    <source>
        <dbReference type="ARBA" id="ARBA00004123"/>
    </source>
</evidence>
<name>A0ABQ8EMU5_BRANA</name>
<evidence type="ECO:0000313" key="9">
    <source>
        <dbReference type="Proteomes" id="UP000824890"/>
    </source>
</evidence>
<dbReference type="SUPFAM" id="SSF57938">
    <property type="entry name" value="DnaJ/Hsp40 cysteine-rich domain"/>
    <property type="match status" value="1"/>
</dbReference>
<dbReference type="CDD" id="cd11446">
    <property type="entry name" value="bHLH_AtILR3_like"/>
    <property type="match status" value="1"/>
</dbReference>
<dbReference type="InterPro" id="IPR057075">
    <property type="entry name" value="bHLH_IRO3"/>
</dbReference>
<feature type="region of interest" description="Disordered" evidence="6">
    <location>
        <begin position="22"/>
        <end position="53"/>
    </location>
</feature>
<keyword evidence="4" id="KW-0804">Transcription</keyword>
<keyword evidence="9" id="KW-1185">Reference proteome</keyword>
<evidence type="ECO:0000256" key="5">
    <source>
        <dbReference type="ARBA" id="ARBA00023242"/>
    </source>
</evidence>